<keyword evidence="9" id="KW-0408">Iron</keyword>
<evidence type="ECO:0000256" key="4">
    <source>
        <dbReference type="ARBA" id="ARBA00019403"/>
    </source>
</evidence>
<dbReference type="GO" id="GO:0046872">
    <property type="term" value="F:metal ion binding"/>
    <property type="evidence" value="ECO:0007669"/>
    <property type="project" value="UniProtKB-KW"/>
</dbReference>
<dbReference type="Gene3D" id="3.40.470.10">
    <property type="entry name" value="Uracil-DNA glycosylase-like domain"/>
    <property type="match status" value="1"/>
</dbReference>
<dbReference type="PANTHER" id="PTHR33693:SF1">
    <property type="entry name" value="TYPE-4 URACIL-DNA GLYCOSYLASE"/>
    <property type="match status" value="1"/>
</dbReference>
<name>A0A2M7PST2_9BACT</name>
<protein>
    <recommendedName>
        <fullName evidence="4">Type-4 uracil-DNA glycosylase</fullName>
        <ecNumber evidence="3">3.2.2.27</ecNumber>
    </recommendedName>
</protein>
<reference evidence="13 14" key="1">
    <citation type="submission" date="2017-09" db="EMBL/GenBank/DDBJ databases">
        <title>Depth-based differentiation of microbial function through sediment-hosted aquifers and enrichment of novel symbionts in the deep terrestrial subsurface.</title>
        <authorList>
            <person name="Probst A.J."/>
            <person name="Ladd B."/>
            <person name="Jarett J.K."/>
            <person name="Geller-Mcgrath D.E."/>
            <person name="Sieber C.M."/>
            <person name="Emerson J.B."/>
            <person name="Anantharaman K."/>
            <person name="Thomas B.C."/>
            <person name="Malmstrom R."/>
            <person name="Stieglmeier M."/>
            <person name="Klingl A."/>
            <person name="Woyke T."/>
            <person name="Ryan C.M."/>
            <person name="Banfield J.F."/>
        </authorList>
    </citation>
    <scope>NUCLEOTIDE SEQUENCE [LARGE SCALE GENOMIC DNA]</scope>
    <source>
        <strain evidence="13">CG_4_10_14_3_um_filter_34_13</strain>
    </source>
</reference>
<dbReference type="EC" id="3.2.2.27" evidence="3"/>
<dbReference type="PANTHER" id="PTHR33693">
    <property type="entry name" value="TYPE-5 URACIL-DNA GLYCOSYLASE"/>
    <property type="match status" value="1"/>
</dbReference>
<dbReference type="NCBIfam" id="TIGR00758">
    <property type="entry name" value="UDG_fam4"/>
    <property type="match status" value="1"/>
</dbReference>
<dbReference type="Proteomes" id="UP000230646">
    <property type="component" value="Unassembled WGS sequence"/>
</dbReference>
<keyword evidence="7" id="KW-0227">DNA damage</keyword>
<evidence type="ECO:0000256" key="2">
    <source>
        <dbReference type="ARBA" id="ARBA00006521"/>
    </source>
</evidence>
<evidence type="ECO:0000256" key="3">
    <source>
        <dbReference type="ARBA" id="ARBA00012030"/>
    </source>
</evidence>
<keyword evidence="5" id="KW-0004">4Fe-4S</keyword>
<comment type="similarity">
    <text evidence="2">Belongs to the uracil-DNA glycosylase (UDG) superfamily. Type 4 (UDGa) family.</text>
</comment>
<evidence type="ECO:0000256" key="1">
    <source>
        <dbReference type="ARBA" id="ARBA00001400"/>
    </source>
</evidence>
<dbReference type="InterPro" id="IPR005122">
    <property type="entry name" value="Uracil-DNA_glycosylase-like"/>
</dbReference>
<dbReference type="CDD" id="cd10030">
    <property type="entry name" value="UDG-F4_TTUDGA_SPO1dp_like"/>
    <property type="match status" value="1"/>
</dbReference>
<dbReference type="EMBL" id="PFKO01000042">
    <property type="protein sequence ID" value="PIY33678.1"/>
    <property type="molecule type" value="Genomic_DNA"/>
</dbReference>
<dbReference type="RefSeq" id="WP_406606805.1">
    <property type="nucleotide sequence ID" value="NZ_PFKO01000042.1"/>
</dbReference>
<evidence type="ECO:0000259" key="12">
    <source>
        <dbReference type="SMART" id="SM00986"/>
    </source>
</evidence>
<evidence type="ECO:0000256" key="7">
    <source>
        <dbReference type="ARBA" id="ARBA00022763"/>
    </source>
</evidence>
<proteinExistence type="inferred from homology"/>
<comment type="catalytic activity">
    <reaction evidence="1">
        <text>Hydrolyzes single-stranded DNA or mismatched double-stranded DNA and polynucleotides, releasing free uracil.</text>
        <dbReference type="EC" id="3.2.2.27"/>
    </reaction>
</comment>
<evidence type="ECO:0000313" key="14">
    <source>
        <dbReference type="Proteomes" id="UP000230646"/>
    </source>
</evidence>
<dbReference type="AlphaFoldDB" id="A0A2M7PST2"/>
<keyword evidence="11" id="KW-0234">DNA repair</keyword>
<evidence type="ECO:0000256" key="9">
    <source>
        <dbReference type="ARBA" id="ARBA00023004"/>
    </source>
</evidence>
<evidence type="ECO:0000256" key="5">
    <source>
        <dbReference type="ARBA" id="ARBA00022485"/>
    </source>
</evidence>
<dbReference type="InterPro" id="IPR036895">
    <property type="entry name" value="Uracil-DNA_glycosylase-like_sf"/>
</dbReference>
<evidence type="ECO:0000256" key="10">
    <source>
        <dbReference type="ARBA" id="ARBA00023014"/>
    </source>
</evidence>
<keyword evidence="6" id="KW-0479">Metal-binding</keyword>
<accession>A0A2M7PST2</accession>
<evidence type="ECO:0000256" key="6">
    <source>
        <dbReference type="ARBA" id="ARBA00022723"/>
    </source>
</evidence>
<dbReference type="GO" id="GO:0004844">
    <property type="term" value="F:uracil DNA N-glycosylase activity"/>
    <property type="evidence" value="ECO:0007669"/>
    <property type="project" value="UniProtKB-EC"/>
</dbReference>
<keyword evidence="8" id="KW-0378">Hydrolase</keyword>
<gene>
    <name evidence="13" type="ORF">COZ07_01305</name>
</gene>
<feature type="domain" description="Uracil-DNA glycosylase-like" evidence="12">
    <location>
        <begin position="34"/>
        <end position="186"/>
    </location>
</feature>
<evidence type="ECO:0000256" key="11">
    <source>
        <dbReference type="ARBA" id="ARBA00023204"/>
    </source>
</evidence>
<dbReference type="GO" id="GO:0006281">
    <property type="term" value="P:DNA repair"/>
    <property type="evidence" value="ECO:0007669"/>
    <property type="project" value="UniProtKB-KW"/>
</dbReference>
<keyword evidence="10" id="KW-0411">Iron-sulfur</keyword>
<organism evidence="13 14">
    <name type="scientific">Candidatus Infernicultor aquiphilus</name>
    <dbReference type="NCBI Taxonomy" id="1805029"/>
    <lineage>
        <taxon>Bacteria</taxon>
        <taxon>Pseudomonadati</taxon>
        <taxon>Atribacterota</taxon>
        <taxon>Candidatus Phoenicimicrobiia</taxon>
        <taxon>Candidatus Pheonicimicrobiales</taxon>
        <taxon>Candidatus Phoenicimicrobiaceae</taxon>
        <taxon>Candidatus Infernicultor</taxon>
    </lineage>
</organism>
<evidence type="ECO:0000256" key="8">
    <source>
        <dbReference type="ARBA" id="ARBA00022801"/>
    </source>
</evidence>
<dbReference type="GO" id="GO:0051539">
    <property type="term" value="F:4 iron, 4 sulfur cluster binding"/>
    <property type="evidence" value="ECO:0007669"/>
    <property type="project" value="UniProtKB-KW"/>
</dbReference>
<comment type="caution">
    <text evidence="13">The sequence shown here is derived from an EMBL/GenBank/DDBJ whole genome shotgun (WGS) entry which is preliminary data.</text>
</comment>
<dbReference type="SUPFAM" id="SSF52141">
    <property type="entry name" value="Uracil-DNA glycosylase-like"/>
    <property type="match status" value="1"/>
</dbReference>
<dbReference type="InterPro" id="IPR005273">
    <property type="entry name" value="Ura-DNA_glyco_family4"/>
</dbReference>
<dbReference type="Pfam" id="PF03167">
    <property type="entry name" value="UDG"/>
    <property type="match status" value="1"/>
</dbReference>
<evidence type="ECO:0000313" key="13">
    <source>
        <dbReference type="EMBL" id="PIY33678.1"/>
    </source>
</evidence>
<dbReference type="InterPro" id="IPR051536">
    <property type="entry name" value="UDG_Type-4/5"/>
</dbReference>
<sequence length="195" mass="21837">MSENINPLTIEEVAEECRNCKKCPLYLARTTVVPGEGNSKAKVLFIGEAPGEDEDLQGKPFVGKAGQLLTKILQSIDIKREDIFITNMVKCRPPANRTPSKSEIDTCYPYLETQIALINPKIIVTLGNVPTQYLLETTQGITTLRGQWQDWIGKIKIFPMFHPSYLLRNEGTFPGSPKELTWKDVKTLKKAMAGL</sequence>
<dbReference type="SMART" id="SM00986">
    <property type="entry name" value="UDG"/>
    <property type="match status" value="1"/>
</dbReference>
<dbReference type="SMART" id="SM00987">
    <property type="entry name" value="UreE_C"/>
    <property type="match status" value="1"/>
</dbReference>